<feature type="region of interest" description="Disordered" evidence="2">
    <location>
        <begin position="916"/>
        <end position="944"/>
    </location>
</feature>
<feature type="region of interest" description="Disordered" evidence="2">
    <location>
        <begin position="1014"/>
        <end position="1051"/>
    </location>
</feature>
<dbReference type="AlphaFoldDB" id="A0A4Q1BU63"/>
<feature type="region of interest" description="Disordered" evidence="2">
    <location>
        <begin position="108"/>
        <end position="155"/>
    </location>
</feature>
<dbReference type="InterPro" id="IPR011990">
    <property type="entry name" value="TPR-like_helical_dom_sf"/>
</dbReference>
<feature type="region of interest" description="Disordered" evidence="2">
    <location>
        <begin position="39"/>
        <end position="69"/>
    </location>
</feature>
<accession>A0A4Q1BU63</accession>
<protein>
    <recommendedName>
        <fullName evidence="5">Pentatricopeptide repeat domain-containing protein</fullName>
    </recommendedName>
</protein>
<feature type="compositionally biased region" description="Basic and acidic residues" evidence="2">
    <location>
        <begin position="923"/>
        <end position="944"/>
    </location>
</feature>
<dbReference type="Gene3D" id="1.25.40.10">
    <property type="entry name" value="Tetratricopeptide repeat domain"/>
    <property type="match status" value="3"/>
</dbReference>
<comment type="caution">
    <text evidence="3">The sequence shown here is derived from an EMBL/GenBank/DDBJ whole genome shotgun (WGS) entry which is preliminary data.</text>
</comment>
<feature type="compositionally biased region" description="Basic and acidic residues" evidence="2">
    <location>
        <begin position="1042"/>
        <end position="1051"/>
    </location>
</feature>
<evidence type="ECO:0000313" key="4">
    <source>
        <dbReference type="Proteomes" id="UP000289152"/>
    </source>
</evidence>
<dbReference type="Proteomes" id="UP000289152">
    <property type="component" value="Unassembled WGS sequence"/>
</dbReference>
<feature type="compositionally biased region" description="Polar residues" evidence="2">
    <location>
        <begin position="41"/>
        <end position="54"/>
    </location>
</feature>
<feature type="compositionally biased region" description="Basic residues" evidence="2">
    <location>
        <begin position="57"/>
        <end position="69"/>
    </location>
</feature>
<keyword evidence="4" id="KW-1185">Reference proteome</keyword>
<dbReference type="PANTHER" id="PTHR47447:SF17">
    <property type="entry name" value="OS12G0638900 PROTEIN"/>
    <property type="match status" value="1"/>
</dbReference>
<dbReference type="PANTHER" id="PTHR47447">
    <property type="entry name" value="OS03G0856100 PROTEIN"/>
    <property type="match status" value="1"/>
</dbReference>
<organism evidence="3 4">
    <name type="scientific">Tremella mesenterica</name>
    <name type="common">Jelly fungus</name>
    <dbReference type="NCBI Taxonomy" id="5217"/>
    <lineage>
        <taxon>Eukaryota</taxon>
        <taxon>Fungi</taxon>
        <taxon>Dikarya</taxon>
        <taxon>Basidiomycota</taxon>
        <taxon>Agaricomycotina</taxon>
        <taxon>Tremellomycetes</taxon>
        <taxon>Tremellales</taxon>
        <taxon>Tremellaceae</taxon>
        <taxon>Tremella</taxon>
    </lineage>
</organism>
<reference evidence="3 4" key="1">
    <citation type="submission" date="2016-06" db="EMBL/GenBank/DDBJ databases">
        <title>Evolution of pathogenesis and genome organization in the Tremellales.</title>
        <authorList>
            <person name="Cuomo C."/>
            <person name="Litvintseva A."/>
            <person name="Heitman J."/>
            <person name="Chen Y."/>
            <person name="Sun S."/>
            <person name="Springer D."/>
            <person name="Dromer F."/>
            <person name="Young S."/>
            <person name="Zeng Q."/>
            <person name="Chapman S."/>
            <person name="Gujja S."/>
            <person name="Saif S."/>
            <person name="Birren B."/>
        </authorList>
    </citation>
    <scope>NUCLEOTIDE SEQUENCE [LARGE SCALE GENOMIC DNA]</scope>
    <source>
        <strain evidence="3 4">ATCC 28783</strain>
    </source>
</reference>
<dbReference type="InParanoid" id="A0A4Q1BU63"/>
<dbReference type="STRING" id="5217.A0A4Q1BU63"/>
<keyword evidence="1" id="KW-0677">Repeat</keyword>
<evidence type="ECO:0000256" key="2">
    <source>
        <dbReference type="SAM" id="MobiDB-lite"/>
    </source>
</evidence>
<evidence type="ECO:0000313" key="3">
    <source>
        <dbReference type="EMBL" id="RXK41643.1"/>
    </source>
</evidence>
<proteinExistence type="predicted"/>
<name>A0A4Q1BU63_TREME</name>
<dbReference type="VEuPathDB" id="FungiDB:TREMEDRAFT_59797"/>
<feature type="compositionally biased region" description="Basic and acidic residues" evidence="2">
    <location>
        <begin position="1014"/>
        <end position="1031"/>
    </location>
</feature>
<dbReference type="OrthoDB" id="185373at2759"/>
<sequence length="1051" mass="117912">MLASSARQTCRVLTSQAVRSSWNLCLPAESSRQALLRAVTPTHNPGSSSSTRESVGQRRRASGKASAARKRFATAAAIALNGTSATEEEPETPIRSLTWGRRSRHLIRSEDDQILQSPDRPIPSNTGDDDFPSFNSSEWDEDTTTPSLPDPMPPDLSVDHPFSHIEIFRARLISQPLASLLYLCKFPSSEISQIRPLDLVDLLTHLSSNFLNDPKMLAETSWAQVRFALQRVLEMIKSFVLSSSSTDPEELAQLHICLFDTCMTLGSQSVAFKTYEHAVKLVTMNYSTVRLDAYARVLLDHGRWRISTKILSTFLTPREFITPFMLQIRMLAHLGLSEPQIALREYDQHVMLNLDPTKMSMVYRLTAHLKVGNVLEARKALAEMQEDGELDDSTKQLAIVHGYKSLGLGDKMERTILQDLQTGGLKPEAAFLNALVKIRLDSRDIDGAQELLKRFDLDYPPSLVSTEGTVTPSAETVRIAFRVYTRNADAARLKEVWDWVSSRREVRVVDDTLISFLITGMGRAHLVDEAEKMMMASLHENASQSDSLTWYIPPGVRPGIMSFNSLISVLSSAYGYEGFERSTNLLRQSGIKPDQHTLGLLIKFAKDSLSHQPASLASLLTSLLERNPHIRPSPSHLDLLLADAVQLAARTFQTSRKPLNAPYPFRPFPDPINSNQPQGGLATVDPFSRAVRRITHSLLNRGIRSTSATLATRLRFDALTLSASGEFPSTRTVWASLLARGFRPARPHFFALLRGYADAGALEQAEDTLLLARQTGIKIDGWFLLPLLESYRRKGNVRKVTELCQSIKRLDPSIKLSSFAAAGMIQVFQDSGKYESAANVAKEEMIPLLDKLSEGERMNCLIHVFRALAGDGEYVRAMEVVWEYGHEKGLSHDVRSKVRLLKHYLTKRLSWEKERSKSIPVDHGQKSDKDLDEGGREKRLEKMEESKKALKMIKDILKKDDQIRQSGKPRKKSLKSKNVRERLVKLLSRGGEGTKAWKKRQDRKVLQRYRAADRTLVKDNGHALRERENKEGIPLNSGSADEGGRDKLKVQ</sequence>
<gene>
    <name evidence="3" type="ORF">M231_01143</name>
</gene>
<dbReference type="EMBL" id="SDIL01000007">
    <property type="protein sequence ID" value="RXK41643.1"/>
    <property type="molecule type" value="Genomic_DNA"/>
</dbReference>
<evidence type="ECO:0008006" key="5">
    <source>
        <dbReference type="Google" id="ProtNLM"/>
    </source>
</evidence>
<evidence type="ECO:0000256" key="1">
    <source>
        <dbReference type="ARBA" id="ARBA00022737"/>
    </source>
</evidence>